<dbReference type="SUPFAM" id="SSF53335">
    <property type="entry name" value="S-adenosyl-L-methionine-dependent methyltransferases"/>
    <property type="match status" value="1"/>
</dbReference>
<dbReference type="Pfam" id="PF02636">
    <property type="entry name" value="Methyltransf_28"/>
    <property type="match status" value="1"/>
</dbReference>
<dbReference type="HOGENOM" id="CLU_024840_1_1_7"/>
<dbReference type="RefSeq" id="WP_012468468.1">
    <property type="nucleotide sequence ID" value="NC_010814.1"/>
</dbReference>
<dbReference type="InterPro" id="IPR003788">
    <property type="entry name" value="NDUFAF7"/>
</dbReference>
<dbReference type="EMBL" id="CP001089">
    <property type="protein sequence ID" value="ACD94111.1"/>
    <property type="molecule type" value="Genomic_DNA"/>
</dbReference>
<dbReference type="OrthoDB" id="9794208at2"/>
<keyword evidence="2" id="KW-0808">Transferase</keyword>
<evidence type="ECO:0008006" key="5">
    <source>
        <dbReference type="Google" id="ProtNLM"/>
    </source>
</evidence>
<accession>B3E1L9</accession>
<dbReference type="STRING" id="398767.Glov_0383"/>
<dbReference type="InterPro" id="IPR029063">
    <property type="entry name" value="SAM-dependent_MTases_sf"/>
</dbReference>
<gene>
    <name evidence="3" type="ordered locus">Glov_0383</name>
</gene>
<keyword evidence="1" id="KW-0489">Methyltransferase</keyword>
<dbReference type="InterPro" id="IPR038375">
    <property type="entry name" value="NDUFAF7_sf"/>
</dbReference>
<sequence length="378" mass="41939">MNDMTLHDLIADRIRAAGRITFADYMAACLYEPGLGYYTSPGRKVGTEGDFYTSITVHATFGRVIAREIAAMWRSMDCPADFTLVEAGAGHGRLACDIMDFLAEQQPDCYAATKLVLVEQEPTLAEAQAALLANHAARLSWLSPAELPGFRFSGVLYSNELLDAMPVHRVLMSPQGLKEIYVTLDGDQFQDQSDLPSTPALAAYLDRFGIPLHPGQEAEVSLAGLAWFEDVAECLQQGFILTIDYGWAKAELYSPQRNLGTLLCYYKHTVEDNPYQRLGQQDITTHINFSALIERGEELGLKPLWFGEQSRFLLSAGVIEELEQIEASDLPEKDKLRLRLIIKRLIMPEGGMGDTFRVLVQSKGVTDPRLGCLRGISL</sequence>
<dbReference type="eggNOG" id="COG1565">
    <property type="taxonomic scope" value="Bacteria"/>
</dbReference>
<proteinExistence type="predicted"/>
<evidence type="ECO:0000313" key="3">
    <source>
        <dbReference type="EMBL" id="ACD94111.1"/>
    </source>
</evidence>
<dbReference type="AlphaFoldDB" id="B3E1L9"/>
<dbReference type="GO" id="GO:0032259">
    <property type="term" value="P:methylation"/>
    <property type="evidence" value="ECO:0007669"/>
    <property type="project" value="UniProtKB-KW"/>
</dbReference>
<dbReference type="KEGG" id="glo:Glov_0383"/>
<dbReference type="PANTHER" id="PTHR12049">
    <property type="entry name" value="PROTEIN ARGININE METHYLTRANSFERASE NDUFAF7, MITOCHONDRIAL"/>
    <property type="match status" value="1"/>
</dbReference>
<evidence type="ECO:0000256" key="1">
    <source>
        <dbReference type="ARBA" id="ARBA00022603"/>
    </source>
</evidence>
<dbReference type="PANTHER" id="PTHR12049:SF7">
    <property type="entry name" value="PROTEIN ARGININE METHYLTRANSFERASE NDUFAF7, MITOCHONDRIAL"/>
    <property type="match status" value="1"/>
</dbReference>
<name>B3E1L9_TRIL1</name>
<protein>
    <recommendedName>
        <fullName evidence="5">SAM-dependent methyltransferase</fullName>
    </recommendedName>
</protein>
<dbReference type="GO" id="GO:0035243">
    <property type="term" value="F:protein-arginine omega-N symmetric methyltransferase activity"/>
    <property type="evidence" value="ECO:0007669"/>
    <property type="project" value="TreeGrafter"/>
</dbReference>
<reference evidence="3 4" key="1">
    <citation type="submission" date="2008-05" db="EMBL/GenBank/DDBJ databases">
        <title>Complete sequence of chromosome of Geobacter lovleyi SZ.</title>
        <authorList>
            <consortium name="US DOE Joint Genome Institute"/>
            <person name="Lucas S."/>
            <person name="Copeland A."/>
            <person name="Lapidus A."/>
            <person name="Glavina del Rio T."/>
            <person name="Dalin E."/>
            <person name="Tice H."/>
            <person name="Bruce D."/>
            <person name="Goodwin L."/>
            <person name="Pitluck S."/>
            <person name="Chertkov O."/>
            <person name="Meincke L."/>
            <person name="Brettin T."/>
            <person name="Detter J.C."/>
            <person name="Han C."/>
            <person name="Tapia R."/>
            <person name="Kuske C.R."/>
            <person name="Schmutz J."/>
            <person name="Larimer F."/>
            <person name="Land M."/>
            <person name="Hauser L."/>
            <person name="Kyrpides N."/>
            <person name="Mikhailova N."/>
            <person name="Sung Y."/>
            <person name="Fletcher K.E."/>
            <person name="Ritalahti K.M."/>
            <person name="Loeffler F.E."/>
            <person name="Richardson P."/>
        </authorList>
    </citation>
    <scope>NUCLEOTIDE SEQUENCE [LARGE SCALE GENOMIC DNA]</scope>
    <source>
        <strain evidence="4">ATCC BAA-1151 / DSM 17278 / SZ</strain>
    </source>
</reference>
<dbReference type="Gene3D" id="3.40.50.12710">
    <property type="match status" value="1"/>
</dbReference>
<evidence type="ECO:0000256" key="2">
    <source>
        <dbReference type="ARBA" id="ARBA00022679"/>
    </source>
</evidence>
<keyword evidence="4" id="KW-1185">Reference proteome</keyword>
<dbReference type="Proteomes" id="UP000002420">
    <property type="component" value="Chromosome"/>
</dbReference>
<evidence type="ECO:0000313" key="4">
    <source>
        <dbReference type="Proteomes" id="UP000002420"/>
    </source>
</evidence>
<organism evidence="3 4">
    <name type="scientific">Trichlorobacter lovleyi (strain ATCC BAA-1151 / DSM 17278 / SZ)</name>
    <name type="common">Geobacter lovleyi</name>
    <dbReference type="NCBI Taxonomy" id="398767"/>
    <lineage>
        <taxon>Bacteria</taxon>
        <taxon>Pseudomonadati</taxon>
        <taxon>Thermodesulfobacteriota</taxon>
        <taxon>Desulfuromonadia</taxon>
        <taxon>Geobacterales</taxon>
        <taxon>Geobacteraceae</taxon>
        <taxon>Trichlorobacter</taxon>
    </lineage>
</organism>